<evidence type="ECO:0000313" key="6">
    <source>
        <dbReference type="EMBL" id="KAJ7209482.1"/>
    </source>
</evidence>
<comment type="catalytic activity">
    <reaction evidence="5">
        <text>[protein]-C-terminal S-[(2E,6E)-farnesyl]-L-cysteine + S-adenosyl-L-methionine = [protein]-C-terminal S-[(2E,6E)-farnesyl]-L-cysteine methyl ester + S-adenosyl-L-homocysteine</text>
        <dbReference type="Rhea" id="RHEA:21672"/>
        <dbReference type="Rhea" id="RHEA-COMP:12125"/>
        <dbReference type="Rhea" id="RHEA-COMP:12126"/>
        <dbReference type="ChEBI" id="CHEBI:57856"/>
        <dbReference type="ChEBI" id="CHEBI:59789"/>
        <dbReference type="ChEBI" id="CHEBI:90510"/>
        <dbReference type="ChEBI" id="CHEBI:90511"/>
        <dbReference type="EC" id="2.1.1.100"/>
    </reaction>
</comment>
<evidence type="ECO:0000256" key="1">
    <source>
        <dbReference type="ARBA" id="ARBA00004141"/>
    </source>
</evidence>
<dbReference type="EMBL" id="JARJCW010000030">
    <property type="protein sequence ID" value="KAJ7209482.1"/>
    <property type="molecule type" value="Genomic_DNA"/>
</dbReference>
<dbReference type="PANTHER" id="PTHR12714:SF9">
    <property type="entry name" value="PROTEIN-S-ISOPRENYLCYSTEINE O-METHYLTRANSFERASE"/>
    <property type="match status" value="1"/>
</dbReference>
<protein>
    <recommendedName>
        <fullName evidence="5">Protein-S-isoprenylcysteine O-methyltransferase</fullName>
        <ecNumber evidence="5">2.1.1.100</ecNumber>
    </recommendedName>
</protein>
<evidence type="ECO:0000313" key="7">
    <source>
        <dbReference type="Proteomes" id="UP001219525"/>
    </source>
</evidence>
<dbReference type="Gene3D" id="1.20.120.1630">
    <property type="match status" value="1"/>
</dbReference>
<comment type="caution">
    <text evidence="5">Lacks conserved residue(s) required for the propagation of feature annotation.</text>
</comment>
<keyword evidence="5" id="KW-0256">Endoplasmic reticulum</keyword>
<dbReference type="Proteomes" id="UP001219525">
    <property type="component" value="Unassembled WGS sequence"/>
</dbReference>
<feature type="transmembrane region" description="Helical" evidence="5">
    <location>
        <begin position="81"/>
        <end position="103"/>
    </location>
</feature>
<proteinExistence type="inferred from homology"/>
<name>A0AAD6VGS6_9AGAR</name>
<dbReference type="AlphaFoldDB" id="A0AAD6VGS6"/>
<feature type="transmembrane region" description="Helical" evidence="5">
    <location>
        <begin position="37"/>
        <end position="60"/>
    </location>
</feature>
<evidence type="ECO:0000256" key="4">
    <source>
        <dbReference type="ARBA" id="ARBA00023136"/>
    </source>
</evidence>
<comment type="subcellular location">
    <subcellularLocation>
        <location evidence="5">Endoplasmic reticulum membrane</location>
        <topology evidence="5">Multi-pass membrane protein</topology>
    </subcellularLocation>
    <subcellularLocation>
        <location evidence="1">Membrane</location>
        <topology evidence="1">Multi-pass membrane protein</topology>
    </subcellularLocation>
</comment>
<evidence type="ECO:0000256" key="3">
    <source>
        <dbReference type="ARBA" id="ARBA00022989"/>
    </source>
</evidence>
<dbReference type="InterPro" id="IPR007269">
    <property type="entry name" value="ICMT_MeTrfase"/>
</dbReference>
<keyword evidence="5" id="KW-0808">Transferase</keyword>
<evidence type="ECO:0000256" key="5">
    <source>
        <dbReference type="RuleBase" id="RU362022"/>
    </source>
</evidence>
<gene>
    <name evidence="6" type="ORF">GGX14DRAFT_630272</name>
</gene>
<dbReference type="GO" id="GO:0005789">
    <property type="term" value="C:endoplasmic reticulum membrane"/>
    <property type="evidence" value="ECO:0007669"/>
    <property type="project" value="UniProtKB-SubCell"/>
</dbReference>
<dbReference type="GO" id="GO:0004671">
    <property type="term" value="F:protein C-terminal S-isoprenylcysteine carboxyl O-methyltransferase activity"/>
    <property type="evidence" value="ECO:0007669"/>
    <property type="project" value="UniProtKB-EC"/>
</dbReference>
<evidence type="ECO:0000256" key="2">
    <source>
        <dbReference type="ARBA" id="ARBA00022692"/>
    </source>
</evidence>
<comment type="similarity">
    <text evidence="5">Belongs to the class VI-like SAM-binding methyltransferase superfamily. Isoprenylcysteine carboxyl methyltransferase family.</text>
</comment>
<keyword evidence="7" id="KW-1185">Reference proteome</keyword>
<dbReference type="GO" id="GO:0032259">
    <property type="term" value="P:methylation"/>
    <property type="evidence" value="ECO:0007669"/>
    <property type="project" value="UniProtKB-KW"/>
</dbReference>
<keyword evidence="3 5" id="KW-1133">Transmembrane helix</keyword>
<reference evidence="6" key="1">
    <citation type="submission" date="2023-03" db="EMBL/GenBank/DDBJ databases">
        <title>Massive genome expansion in bonnet fungi (Mycena s.s.) driven by repeated elements and novel gene families across ecological guilds.</title>
        <authorList>
            <consortium name="Lawrence Berkeley National Laboratory"/>
            <person name="Harder C.B."/>
            <person name="Miyauchi S."/>
            <person name="Viragh M."/>
            <person name="Kuo A."/>
            <person name="Thoen E."/>
            <person name="Andreopoulos B."/>
            <person name="Lu D."/>
            <person name="Skrede I."/>
            <person name="Drula E."/>
            <person name="Henrissat B."/>
            <person name="Morin E."/>
            <person name="Kohler A."/>
            <person name="Barry K."/>
            <person name="LaButti K."/>
            <person name="Morin E."/>
            <person name="Salamov A."/>
            <person name="Lipzen A."/>
            <person name="Mereny Z."/>
            <person name="Hegedus B."/>
            <person name="Baldrian P."/>
            <person name="Stursova M."/>
            <person name="Weitz H."/>
            <person name="Taylor A."/>
            <person name="Grigoriev I.V."/>
            <person name="Nagy L.G."/>
            <person name="Martin F."/>
            <person name="Kauserud H."/>
        </authorList>
    </citation>
    <scope>NUCLEOTIDE SEQUENCE</scope>
    <source>
        <strain evidence="6">9144</strain>
    </source>
</reference>
<dbReference type="Pfam" id="PF04140">
    <property type="entry name" value="ICMT"/>
    <property type="match status" value="1"/>
</dbReference>
<sequence>MLGLQIAVTPPHPPPPPRELLASTPFEEVLRQRWGPMVVKCLCWVIALFEVVVIAASYFPDRPWTSRIISVLAKNGNVDRIYVSPMFIIGVSLTLAGAFLRYWCFRELGNLFTFEVSIREDHRLVQTGPYHLVRHPGYTGVLLSVAGVVCWNACPGSWLRECGALETKVGLSAVIAFGVLVAVIIAGLLLRMSKEDEALERCFGRDWVAWSLQVPYKLVPGLF</sequence>
<dbReference type="PANTHER" id="PTHR12714">
    <property type="entry name" value="PROTEIN-S ISOPRENYLCYSTEINE O-METHYLTRANSFERASE"/>
    <property type="match status" value="1"/>
</dbReference>
<keyword evidence="2 5" id="KW-0812">Transmembrane</keyword>
<keyword evidence="4 5" id="KW-0472">Membrane</keyword>
<keyword evidence="5" id="KW-0949">S-adenosyl-L-methionine</keyword>
<dbReference type="EC" id="2.1.1.100" evidence="5"/>
<keyword evidence="5" id="KW-0489">Methyltransferase</keyword>
<comment type="caution">
    <text evidence="6">The sequence shown here is derived from an EMBL/GenBank/DDBJ whole genome shotgun (WGS) entry which is preliminary data.</text>
</comment>
<organism evidence="6 7">
    <name type="scientific">Mycena pura</name>
    <dbReference type="NCBI Taxonomy" id="153505"/>
    <lineage>
        <taxon>Eukaryota</taxon>
        <taxon>Fungi</taxon>
        <taxon>Dikarya</taxon>
        <taxon>Basidiomycota</taxon>
        <taxon>Agaricomycotina</taxon>
        <taxon>Agaricomycetes</taxon>
        <taxon>Agaricomycetidae</taxon>
        <taxon>Agaricales</taxon>
        <taxon>Marasmiineae</taxon>
        <taxon>Mycenaceae</taxon>
        <taxon>Mycena</taxon>
    </lineage>
</organism>
<accession>A0AAD6VGS6</accession>
<feature type="transmembrane region" description="Helical" evidence="5">
    <location>
        <begin position="169"/>
        <end position="190"/>
    </location>
</feature>